<dbReference type="EMBL" id="JARKIF010000001">
    <property type="protein sequence ID" value="KAJ7649907.1"/>
    <property type="molecule type" value="Genomic_DNA"/>
</dbReference>
<keyword evidence="2" id="KW-1185">Reference proteome</keyword>
<dbReference type="Gene3D" id="1.20.1280.50">
    <property type="match status" value="1"/>
</dbReference>
<reference evidence="1" key="1">
    <citation type="submission" date="2023-03" db="EMBL/GenBank/DDBJ databases">
        <title>Massive genome expansion in bonnet fungi (Mycena s.s.) driven by repeated elements and novel gene families across ecological guilds.</title>
        <authorList>
            <consortium name="Lawrence Berkeley National Laboratory"/>
            <person name="Harder C.B."/>
            <person name="Miyauchi S."/>
            <person name="Viragh M."/>
            <person name="Kuo A."/>
            <person name="Thoen E."/>
            <person name="Andreopoulos B."/>
            <person name="Lu D."/>
            <person name="Skrede I."/>
            <person name="Drula E."/>
            <person name="Henrissat B."/>
            <person name="Morin E."/>
            <person name="Kohler A."/>
            <person name="Barry K."/>
            <person name="LaButti K."/>
            <person name="Morin E."/>
            <person name="Salamov A."/>
            <person name="Lipzen A."/>
            <person name="Mereny Z."/>
            <person name="Hegedus B."/>
            <person name="Baldrian P."/>
            <person name="Stursova M."/>
            <person name="Weitz H."/>
            <person name="Taylor A."/>
            <person name="Grigoriev I.V."/>
            <person name="Nagy L.G."/>
            <person name="Martin F."/>
            <person name="Kauserud H."/>
        </authorList>
    </citation>
    <scope>NUCLEOTIDE SEQUENCE</scope>
    <source>
        <strain evidence="1">9284</strain>
    </source>
</reference>
<proteinExistence type="predicted"/>
<name>A0AAD7CIN9_9AGAR</name>
<dbReference type="Proteomes" id="UP001221142">
    <property type="component" value="Unassembled WGS sequence"/>
</dbReference>
<evidence type="ECO:0008006" key="3">
    <source>
        <dbReference type="Google" id="ProtNLM"/>
    </source>
</evidence>
<accession>A0AAD7CIN9</accession>
<sequence length="131" mass="14440">MPCESACSAHCGLYRPLNLGDPSGGLLLSNNTPSDSQIATISTALDRARRELTRVQDALAILTAQHTELKDFLQKHGSVVSRRLPNEMLSEIFLHCVDAAATFDPVHNGAWVLARVCRRWRSVALTTSELW</sequence>
<comment type="caution">
    <text evidence="1">The sequence shown here is derived from an EMBL/GenBank/DDBJ whole genome shotgun (WGS) entry which is preliminary data.</text>
</comment>
<evidence type="ECO:0000313" key="2">
    <source>
        <dbReference type="Proteomes" id="UP001221142"/>
    </source>
</evidence>
<dbReference type="AlphaFoldDB" id="A0AAD7CIN9"/>
<evidence type="ECO:0000313" key="1">
    <source>
        <dbReference type="EMBL" id="KAJ7649907.1"/>
    </source>
</evidence>
<feature type="non-terminal residue" evidence="1">
    <location>
        <position position="131"/>
    </location>
</feature>
<protein>
    <recommendedName>
        <fullName evidence="3">F-box domain-containing protein</fullName>
    </recommendedName>
</protein>
<gene>
    <name evidence="1" type="ORF">FB45DRAFT_731167</name>
</gene>
<organism evidence="1 2">
    <name type="scientific">Roridomyces roridus</name>
    <dbReference type="NCBI Taxonomy" id="1738132"/>
    <lineage>
        <taxon>Eukaryota</taxon>
        <taxon>Fungi</taxon>
        <taxon>Dikarya</taxon>
        <taxon>Basidiomycota</taxon>
        <taxon>Agaricomycotina</taxon>
        <taxon>Agaricomycetes</taxon>
        <taxon>Agaricomycetidae</taxon>
        <taxon>Agaricales</taxon>
        <taxon>Marasmiineae</taxon>
        <taxon>Mycenaceae</taxon>
        <taxon>Roridomyces</taxon>
    </lineage>
</organism>